<dbReference type="RefSeq" id="WP_207088356.1">
    <property type="nucleotide sequence ID" value="NZ_JAFLQW010000326.1"/>
</dbReference>
<dbReference type="InterPro" id="IPR038607">
    <property type="entry name" value="PhoD-like_sf"/>
</dbReference>
<feature type="domain" description="PhoD-like phosphatase metallophosphatase" evidence="2">
    <location>
        <begin position="165"/>
        <end position="449"/>
    </location>
</feature>
<feature type="compositionally biased region" description="Basic and acidic residues" evidence="1">
    <location>
        <begin position="1"/>
        <end position="12"/>
    </location>
</feature>
<name>A0ABS3FRX8_9CYAN</name>
<evidence type="ECO:0000259" key="2">
    <source>
        <dbReference type="Pfam" id="PF09423"/>
    </source>
</evidence>
<proteinExistence type="predicted"/>
<keyword evidence="4" id="KW-1185">Reference proteome</keyword>
<dbReference type="InterPro" id="IPR029052">
    <property type="entry name" value="Metallo-depent_PP-like"/>
</dbReference>
<dbReference type="SUPFAM" id="SSF56300">
    <property type="entry name" value="Metallo-dependent phosphatases"/>
    <property type="match status" value="1"/>
</dbReference>
<comment type="caution">
    <text evidence="3">The sequence shown here is derived from an EMBL/GenBank/DDBJ whole genome shotgun (WGS) entry which is preliminary data.</text>
</comment>
<dbReference type="InterPro" id="IPR018946">
    <property type="entry name" value="PhoD-like_MPP"/>
</dbReference>
<evidence type="ECO:0000256" key="1">
    <source>
        <dbReference type="SAM" id="MobiDB-lite"/>
    </source>
</evidence>
<dbReference type="Pfam" id="PF09423">
    <property type="entry name" value="PhoD"/>
    <property type="match status" value="1"/>
</dbReference>
<dbReference type="PANTHER" id="PTHR37031:SF2">
    <property type="entry name" value="PHOD-LIKE PHOSPHATASE METALLOPHOSPHATASE DOMAIN-CONTAINING PROTEIN"/>
    <property type="match status" value="1"/>
</dbReference>
<gene>
    <name evidence="3" type="ORF">J0895_12150</name>
</gene>
<sequence length="547" mass="64444">MNRPLKFYDSEQRPWPNSPLKQTSILGHTTPTSVRLWFRVGEPGEYWLVVSSRPIPTQGIPLLILGDRREYQLRLTTPTHTEEFVPEMVLPVSLTPETDLTGVMELMNLTPDCRYYYALFDPNRDSPWELGHEEILWFQTFPEHPKTVNFGIYSCHMPYEGRCLANMEMWNQFNQELSNVNARFVLATGDQVYVDGNSELSIWEWLRKVKSQNPTREDMITWYRDIYRGYWGIPEVLRIYRRFPTYMIWDDHEIVDGWGSYTPDELAGLLDNSWQLRNKSQQLKFAEEMFEAARQVYWEYEHSHNPETDFVNNQFDYGLDCGRCAFYVLDMRGHRNYNRKHNRTLGLEQWSRFETWIANQYQSDAQVLFVVSPVPVVHLSSFVINKIDLTLFGYQDDQRDHWEHESNWDERNKLLKLVFQFSQEMRRRVVFISGDVHIGAAFKLSHPDFPEAKVFQATSSGIAYAHLKEMERRVLEMLVKPEGILGDRPKNQPYHFENLAVCRYNNFGILRVTEEDSGGMEVCFDLFGGNWQENGELSLLKTSIILA</sequence>
<accession>A0ABS3FRX8</accession>
<dbReference type="Gene3D" id="3.60.21.70">
    <property type="entry name" value="PhoD-like phosphatase"/>
    <property type="match status" value="1"/>
</dbReference>
<evidence type="ECO:0000313" key="3">
    <source>
        <dbReference type="EMBL" id="MBO0349850.1"/>
    </source>
</evidence>
<evidence type="ECO:0000313" key="4">
    <source>
        <dbReference type="Proteomes" id="UP000664844"/>
    </source>
</evidence>
<dbReference type="Proteomes" id="UP000664844">
    <property type="component" value="Unassembled WGS sequence"/>
</dbReference>
<dbReference type="EMBL" id="JAFLQW010000326">
    <property type="protein sequence ID" value="MBO0349850.1"/>
    <property type="molecule type" value="Genomic_DNA"/>
</dbReference>
<organism evidence="3 4">
    <name type="scientific">Phormidium pseudopriestleyi FRX01</name>
    <dbReference type="NCBI Taxonomy" id="1759528"/>
    <lineage>
        <taxon>Bacteria</taxon>
        <taxon>Bacillati</taxon>
        <taxon>Cyanobacteriota</taxon>
        <taxon>Cyanophyceae</taxon>
        <taxon>Oscillatoriophycideae</taxon>
        <taxon>Oscillatoriales</taxon>
        <taxon>Oscillatoriaceae</taxon>
        <taxon>Phormidium</taxon>
    </lineage>
</organism>
<feature type="region of interest" description="Disordered" evidence="1">
    <location>
        <begin position="1"/>
        <end position="24"/>
    </location>
</feature>
<reference evidence="3 4" key="1">
    <citation type="submission" date="2021-03" db="EMBL/GenBank/DDBJ databases">
        <title>Metabolic Capacity of the Antarctic Cyanobacterium Phormidium pseudopriestleyi that Sustains Oxygenic Photosynthesis in the Presence of Hydrogen Sulfide.</title>
        <authorList>
            <person name="Lumian J.E."/>
            <person name="Jungblut A.D."/>
            <person name="Dillon M.L."/>
            <person name="Hawes I."/>
            <person name="Doran P.T."/>
            <person name="Mackey T.J."/>
            <person name="Dick G.J."/>
            <person name="Grettenberger C.L."/>
            <person name="Sumner D.Y."/>
        </authorList>
    </citation>
    <scope>NUCLEOTIDE SEQUENCE [LARGE SCALE GENOMIC DNA]</scope>
    <source>
        <strain evidence="3 4">FRX01</strain>
    </source>
</reference>
<dbReference type="PANTHER" id="PTHR37031">
    <property type="entry name" value="METALLOPHOSPHATASE BINDING DOMAIN PROTEIN"/>
    <property type="match status" value="1"/>
</dbReference>
<dbReference type="CDD" id="cd07389">
    <property type="entry name" value="MPP_PhoD"/>
    <property type="match status" value="1"/>
</dbReference>
<protein>
    <submittedName>
        <fullName evidence="3">Alkaline phosphatase family protein</fullName>
    </submittedName>
</protein>